<dbReference type="GO" id="GO:0005524">
    <property type="term" value="F:ATP binding"/>
    <property type="evidence" value="ECO:0007669"/>
    <property type="project" value="UniProtKB-KW"/>
</dbReference>
<dbReference type="SUPFAM" id="SSF52540">
    <property type="entry name" value="P-loop containing nucleoside triphosphate hydrolases"/>
    <property type="match status" value="1"/>
</dbReference>
<evidence type="ECO:0000313" key="10">
    <source>
        <dbReference type="Proteomes" id="UP001595960"/>
    </source>
</evidence>
<comment type="function">
    <text evidence="7">Part of the ABC transporter complex PotABCD involved in spermidine/putrescine import. Responsible for energy coupling to the transport system.</text>
</comment>
<dbReference type="PANTHER" id="PTHR42781:SF4">
    <property type="entry name" value="SPERMIDINE_PUTRESCINE IMPORT ATP-BINDING PROTEIN POTA"/>
    <property type="match status" value="1"/>
</dbReference>
<dbReference type="Pfam" id="PF08402">
    <property type="entry name" value="TOBE_2"/>
    <property type="match status" value="1"/>
</dbReference>
<dbReference type="Pfam" id="PF00005">
    <property type="entry name" value="ABC_tran"/>
    <property type="match status" value="1"/>
</dbReference>
<keyword evidence="4 7" id="KW-0067">ATP-binding</keyword>
<comment type="catalytic activity">
    <reaction evidence="7">
        <text>ATP + H2O + polyamine-[polyamine-binding protein]Side 1 = ADP + phosphate + polyamineSide 2 + [polyamine-binding protein]Side 1.</text>
        <dbReference type="EC" id="7.6.2.11"/>
    </reaction>
</comment>
<dbReference type="InterPro" id="IPR017871">
    <property type="entry name" value="ABC_transporter-like_CS"/>
</dbReference>
<keyword evidence="3 7" id="KW-0547">Nucleotide-binding</keyword>
<dbReference type="Gene3D" id="3.40.50.300">
    <property type="entry name" value="P-loop containing nucleotide triphosphate hydrolases"/>
    <property type="match status" value="1"/>
</dbReference>
<sequence length="399" mass="42081">MTTATEARSSATGERDAAPGSVELDRVVKRYGEATAVDGVSLSIEPGEFISLLGPSGCGKTTTLRMIAGFEQPDAGDIRISGRSVLGAPPYRRDVNTVFQAYALFPHMSVAENVAYGLQQRRTPKAEVRERVSQALDLVQMRRFADRKPTQLSGGQQQRVALARALVNRPAVLLLDEPLGALDRQLREEMQLELKLLQSRLGITFVFVTHDQGEALSMSDRIAIMRDGRIEQLADADTVYARPASAYVAAFVGQQNFFRGTATEGGSGVASAHALVRGVRPAGPDGAAPTALADGAPAQAAVRPESVRIDAEAGASAAPADGANLARGTLLGVAHLGETMQYLVRLGDDQSLIARRPTPEAPSLAVGDAVRCTWSPESVLVFPADGAADAGGYVAPPTE</sequence>
<dbReference type="InterPro" id="IPR013611">
    <property type="entry name" value="Transp-assoc_OB_typ2"/>
</dbReference>
<dbReference type="PANTHER" id="PTHR42781">
    <property type="entry name" value="SPERMIDINE/PUTRESCINE IMPORT ATP-BINDING PROTEIN POTA"/>
    <property type="match status" value="1"/>
</dbReference>
<keyword evidence="1 7" id="KW-0813">Transport</keyword>
<dbReference type="SMART" id="SM00382">
    <property type="entry name" value="AAA"/>
    <property type="match status" value="1"/>
</dbReference>
<comment type="similarity">
    <text evidence="7">Belongs to the ABC transporter superfamily. Spermidine/putrescine importer (TC 3.A.1.11.1) family.</text>
</comment>
<dbReference type="SUPFAM" id="SSF50331">
    <property type="entry name" value="MOP-like"/>
    <property type="match status" value="1"/>
</dbReference>
<keyword evidence="2 7" id="KW-1003">Cell membrane</keyword>
<keyword evidence="6 7" id="KW-0472">Membrane</keyword>
<dbReference type="InterPro" id="IPR050093">
    <property type="entry name" value="ABC_SmlMolc_Importer"/>
</dbReference>
<dbReference type="Proteomes" id="UP001595960">
    <property type="component" value="Unassembled WGS sequence"/>
</dbReference>
<dbReference type="EC" id="7.6.2.11" evidence="7"/>
<dbReference type="InterPro" id="IPR027417">
    <property type="entry name" value="P-loop_NTPase"/>
</dbReference>
<dbReference type="PROSITE" id="PS00211">
    <property type="entry name" value="ABC_TRANSPORTER_1"/>
    <property type="match status" value="1"/>
</dbReference>
<evidence type="ECO:0000256" key="1">
    <source>
        <dbReference type="ARBA" id="ARBA00022448"/>
    </source>
</evidence>
<feature type="domain" description="ABC transporter" evidence="8">
    <location>
        <begin position="22"/>
        <end position="252"/>
    </location>
</feature>
<dbReference type="Gene3D" id="2.40.50.100">
    <property type="match status" value="1"/>
</dbReference>
<evidence type="ECO:0000256" key="5">
    <source>
        <dbReference type="ARBA" id="ARBA00022967"/>
    </source>
</evidence>
<evidence type="ECO:0000259" key="8">
    <source>
        <dbReference type="PROSITE" id="PS50893"/>
    </source>
</evidence>
<comment type="subunit">
    <text evidence="7">The complex is composed of two ATP-binding proteins (PotA), two transmembrane proteins (PotB and PotC) and a solute-binding protein (PotD).</text>
</comment>
<reference evidence="10" key="1">
    <citation type="journal article" date="2019" name="Int. J. Syst. Evol. Microbiol.">
        <title>The Global Catalogue of Microorganisms (GCM) 10K type strain sequencing project: providing services to taxonomists for standard genome sequencing and annotation.</title>
        <authorList>
            <consortium name="The Broad Institute Genomics Platform"/>
            <consortium name="The Broad Institute Genome Sequencing Center for Infectious Disease"/>
            <person name="Wu L."/>
            <person name="Ma J."/>
        </authorList>
    </citation>
    <scope>NUCLEOTIDE SEQUENCE [LARGE SCALE GENOMIC DNA]</scope>
    <source>
        <strain evidence="10">CGMCC 1.12192</strain>
    </source>
</reference>
<proteinExistence type="inferred from homology"/>
<dbReference type="InterPro" id="IPR003439">
    <property type="entry name" value="ABC_transporter-like_ATP-bd"/>
</dbReference>
<dbReference type="InterPro" id="IPR008995">
    <property type="entry name" value="Mo/tungstate-bd_C_term_dom"/>
</dbReference>
<protein>
    <recommendedName>
        <fullName evidence="7">Spermidine/putrescine import ATP-binding protein PotA</fullName>
        <ecNumber evidence="7">7.6.2.11</ecNumber>
    </recommendedName>
</protein>
<evidence type="ECO:0000256" key="2">
    <source>
        <dbReference type="ARBA" id="ARBA00022475"/>
    </source>
</evidence>
<keyword evidence="10" id="KW-1185">Reference proteome</keyword>
<comment type="caution">
    <text evidence="9">The sequence shown here is derived from an EMBL/GenBank/DDBJ whole genome shotgun (WGS) entry which is preliminary data.</text>
</comment>
<dbReference type="NCBIfam" id="TIGR01187">
    <property type="entry name" value="potA"/>
    <property type="match status" value="1"/>
</dbReference>
<evidence type="ECO:0000256" key="3">
    <source>
        <dbReference type="ARBA" id="ARBA00022741"/>
    </source>
</evidence>
<accession>A0ABV9R5Z7</accession>
<dbReference type="EMBL" id="JBHSJC010000001">
    <property type="protein sequence ID" value="MFC4828733.1"/>
    <property type="molecule type" value="Genomic_DNA"/>
</dbReference>
<dbReference type="InterPro" id="IPR003593">
    <property type="entry name" value="AAA+_ATPase"/>
</dbReference>
<evidence type="ECO:0000313" key="9">
    <source>
        <dbReference type="EMBL" id="MFC4828733.1"/>
    </source>
</evidence>
<evidence type="ECO:0000256" key="4">
    <source>
        <dbReference type="ARBA" id="ARBA00022840"/>
    </source>
</evidence>
<gene>
    <name evidence="7" type="primary">potA</name>
    <name evidence="9" type="ORF">ACFPER_08050</name>
</gene>
<keyword evidence="5 7" id="KW-1278">Translocase</keyword>
<dbReference type="PROSITE" id="PS50893">
    <property type="entry name" value="ABC_TRANSPORTER_2"/>
    <property type="match status" value="1"/>
</dbReference>
<name>A0ABV9R5Z7_9MICO</name>
<evidence type="ECO:0000256" key="6">
    <source>
        <dbReference type="ARBA" id="ARBA00023136"/>
    </source>
</evidence>
<organism evidence="9 10">
    <name type="scientific">Agromyces aurantiacus</name>
    <dbReference type="NCBI Taxonomy" id="165814"/>
    <lineage>
        <taxon>Bacteria</taxon>
        <taxon>Bacillati</taxon>
        <taxon>Actinomycetota</taxon>
        <taxon>Actinomycetes</taxon>
        <taxon>Micrococcales</taxon>
        <taxon>Microbacteriaceae</taxon>
        <taxon>Agromyces</taxon>
    </lineage>
</organism>
<evidence type="ECO:0000256" key="7">
    <source>
        <dbReference type="RuleBase" id="RU364083"/>
    </source>
</evidence>
<dbReference type="RefSeq" id="WP_204391936.1">
    <property type="nucleotide sequence ID" value="NZ_JAFBBW010000001.1"/>
</dbReference>
<dbReference type="InterPro" id="IPR005893">
    <property type="entry name" value="PotA-like"/>
</dbReference>